<evidence type="ECO:0000259" key="3">
    <source>
        <dbReference type="SMART" id="SM00470"/>
    </source>
</evidence>
<dbReference type="SUPFAM" id="SSF109709">
    <property type="entry name" value="KorB DNA-binding domain-like"/>
    <property type="match status" value="1"/>
</dbReference>
<dbReference type="Pfam" id="PF02195">
    <property type="entry name" value="ParB_N"/>
    <property type="match status" value="1"/>
</dbReference>
<evidence type="ECO:0000313" key="4">
    <source>
        <dbReference type="EMBL" id="MBO3273114.1"/>
    </source>
</evidence>
<dbReference type="SMART" id="SM00470">
    <property type="entry name" value="ParB"/>
    <property type="match status" value="1"/>
</dbReference>
<dbReference type="SUPFAM" id="SSF110849">
    <property type="entry name" value="ParB/Sulfiredoxin"/>
    <property type="match status" value="1"/>
</dbReference>
<reference evidence="4 5" key="1">
    <citation type="submission" date="2021-03" db="EMBL/GenBank/DDBJ databases">
        <authorList>
            <person name="Kim M.K."/>
        </authorList>
    </citation>
    <scope>NUCLEOTIDE SEQUENCE [LARGE SCALE GENOMIC DNA]</scope>
    <source>
        <strain evidence="4 5">BT507</strain>
    </source>
</reference>
<sequence>MLAEATAATPETAAALPILGAELRHVPLADIYVQNYRATMSAEGLAELAESIKHSGLIQPVTVRPLAEPIEGKHYALVCGGRRYAAHELAELPTILANVREMSEQQAEEAQLIENLQRENPHPADEAVAVVRLSANGASHHEIASRLGKTLLWVAQRRAISELLPVWMEALRADKMTLSAAEELARWPQSVQERVHTEKAQHYNYQQITETSVKNWLNSEMRVLTSAPWSLEDAELFPAAGACATCPKRSSCRGVLFMQEVTAKDTCLDSGCWGKKLTLRTEQALVEFSTPELPAQRISSSSYSAPAGALPMGRYELTKKKKGIGFGVYVDGPKQGQAVRIVVIGPPKPEKSRGEQNKESRRKRLTTEATKLVVAQRAAVLLSGTDEAGAQARCVLMAELIADQLKRNRQGADEPRLFTALVQEWGWQKVELKTHAYGEEKKLIREEVMRVAPTETELSRLLLFVVVHYNLSYEFDNYQDKVVRLLDSETLTAGLDEAAQEQLAKEYDPVTLRVRK</sequence>
<dbReference type="EMBL" id="JAGETX010000024">
    <property type="protein sequence ID" value="MBO3273114.1"/>
    <property type="molecule type" value="Genomic_DNA"/>
</dbReference>
<organism evidence="4 5">
    <name type="scientific">Hymenobacter defluvii</name>
    <dbReference type="NCBI Taxonomy" id="2054411"/>
    <lineage>
        <taxon>Bacteria</taxon>
        <taxon>Pseudomonadati</taxon>
        <taxon>Bacteroidota</taxon>
        <taxon>Cytophagia</taxon>
        <taxon>Cytophagales</taxon>
        <taxon>Hymenobacteraceae</taxon>
        <taxon>Hymenobacter</taxon>
    </lineage>
</organism>
<feature type="compositionally biased region" description="Basic and acidic residues" evidence="2">
    <location>
        <begin position="348"/>
        <end position="359"/>
    </location>
</feature>
<dbReference type="Gene3D" id="1.10.10.2830">
    <property type="match status" value="1"/>
</dbReference>
<accession>A0ABS3THG5</accession>
<feature type="region of interest" description="Disordered" evidence="2">
    <location>
        <begin position="345"/>
        <end position="365"/>
    </location>
</feature>
<dbReference type="InterPro" id="IPR050336">
    <property type="entry name" value="Chromosome_partition/occlusion"/>
</dbReference>
<dbReference type="InterPro" id="IPR036086">
    <property type="entry name" value="ParB/Sulfiredoxin_sf"/>
</dbReference>
<dbReference type="InterPro" id="IPR003115">
    <property type="entry name" value="ParB_N"/>
</dbReference>
<dbReference type="NCBIfam" id="TIGR00180">
    <property type="entry name" value="parB_part"/>
    <property type="match status" value="1"/>
</dbReference>
<evidence type="ECO:0000256" key="2">
    <source>
        <dbReference type="SAM" id="MobiDB-lite"/>
    </source>
</evidence>
<dbReference type="Proteomes" id="UP000670527">
    <property type="component" value="Unassembled WGS sequence"/>
</dbReference>
<comment type="similarity">
    <text evidence="1">Belongs to the ParB family.</text>
</comment>
<feature type="domain" description="ParB-like N-terminal" evidence="3">
    <location>
        <begin position="24"/>
        <end position="116"/>
    </location>
</feature>
<dbReference type="RefSeq" id="WP_243900443.1">
    <property type="nucleotide sequence ID" value="NZ_JAGETX010000024.1"/>
</dbReference>
<dbReference type="InterPro" id="IPR004437">
    <property type="entry name" value="ParB/RepB/Spo0J"/>
</dbReference>
<proteinExistence type="inferred from homology"/>
<dbReference type="Gene3D" id="3.90.1530.30">
    <property type="match status" value="1"/>
</dbReference>
<protein>
    <submittedName>
        <fullName evidence="4">ParB/RepB/Spo0J family partition protein</fullName>
    </submittedName>
</protein>
<evidence type="ECO:0000313" key="5">
    <source>
        <dbReference type="Proteomes" id="UP000670527"/>
    </source>
</evidence>
<evidence type="ECO:0000256" key="1">
    <source>
        <dbReference type="ARBA" id="ARBA00006295"/>
    </source>
</evidence>
<name>A0ABS3THG5_9BACT</name>
<keyword evidence="5" id="KW-1185">Reference proteome</keyword>
<gene>
    <name evidence="4" type="ORF">J4D97_20860</name>
</gene>
<dbReference type="PANTHER" id="PTHR33375">
    <property type="entry name" value="CHROMOSOME-PARTITIONING PROTEIN PARB-RELATED"/>
    <property type="match status" value="1"/>
</dbReference>
<comment type="caution">
    <text evidence="4">The sequence shown here is derived from an EMBL/GenBank/DDBJ whole genome shotgun (WGS) entry which is preliminary data.</text>
</comment>
<dbReference type="PANTHER" id="PTHR33375:SF7">
    <property type="entry name" value="CHROMOSOME 2-PARTITIONING PROTEIN PARB-RELATED"/>
    <property type="match status" value="1"/>
</dbReference>